<sequence length="56" mass="6438">MGNYIDIVCNLYTPQVVEEDRMGIDEDFKQQVRMPEDMRGGVPIDDYLVKMDNAGI</sequence>
<gene>
    <name evidence="1" type="ORF">METZ01_LOCUS449952</name>
</gene>
<accession>A0A382ZR22</accession>
<dbReference type="EMBL" id="UINC01185412">
    <property type="protein sequence ID" value="SVD97098.1"/>
    <property type="molecule type" value="Genomic_DNA"/>
</dbReference>
<proteinExistence type="predicted"/>
<evidence type="ECO:0000313" key="1">
    <source>
        <dbReference type="EMBL" id="SVD97098.1"/>
    </source>
</evidence>
<reference evidence="1" key="1">
    <citation type="submission" date="2018-05" db="EMBL/GenBank/DDBJ databases">
        <authorList>
            <person name="Lanie J.A."/>
            <person name="Ng W.-L."/>
            <person name="Kazmierczak K.M."/>
            <person name="Andrzejewski T.M."/>
            <person name="Davidsen T.M."/>
            <person name="Wayne K.J."/>
            <person name="Tettelin H."/>
            <person name="Glass J.I."/>
            <person name="Rusch D."/>
            <person name="Podicherti R."/>
            <person name="Tsui H.-C.T."/>
            <person name="Winkler M.E."/>
        </authorList>
    </citation>
    <scope>NUCLEOTIDE SEQUENCE</scope>
</reference>
<feature type="non-terminal residue" evidence="1">
    <location>
        <position position="56"/>
    </location>
</feature>
<dbReference type="AlphaFoldDB" id="A0A382ZR22"/>
<name>A0A382ZR22_9ZZZZ</name>
<protein>
    <submittedName>
        <fullName evidence="1">Uncharacterized protein</fullName>
    </submittedName>
</protein>
<organism evidence="1">
    <name type="scientific">marine metagenome</name>
    <dbReference type="NCBI Taxonomy" id="408172"/>
    <lineage>
        <taxon>unclassified sequences</taxon>
        <taxon>metagenomes</taxon>
        <taxon>ecological metagenomes</taxon>
    </lineage>
</organism>